<evidence type="ECO:0000256" key="4">
    <source>
        <dbReference type="ARBA" id="ARBA00022989"/>
    </source>
</evidence>
<feature type="domain" description="Major facilitator superfamily (MFS) profile" evidence="8">
    <location>
        <begin position="122"/>
        <end position="575"/>
    </location>
</feature>
<evidence type="ECO:0000256" key="7">
    <source>
        <dbReference type="SAM" id="Phobius"/>
    </source>
</evidence>
<comment type="caution">
    <text evidence="9">The sequence shown here is derived from an EMBL/GenBank/DDBJ whole genome shotgun (WGS) entry which is preliminary data.</text>
</comment>
<feature type="transmembrane region" description="Helical" evidence="7">
    <location>
        <begin position="249"/>
        <end position="270"/>
    </location>
</feature>
<accession>A0A4Y7TY47</accession>
<dbReference type="GO" id="GO:0022857">
    <property type="term" value="F:transmembrane transporter activity"/>
    <property type="evidence" value="ECO:0007669"/>
    <property type="project" value="InterPro"/>
</dbReference>
<dbReference type="FunFam" id="1.20.1250.20:FF:000106">
    <property type="entry name" value="MFS transporter, putative"/>
    <property type="match status" value="1"/>
</dbReference>
<dbReference type="PANTHER" id="PTHR43791:SF65">
    <property type="entry name" value="MAJOR FACILITATOR SUPERFAMILY (MFS) PROFILE DOMAIN-CONTAINING PROTEIN-RELATED"/>
    <property type="match status" value="1"/>
</dbReference>
<feature type="transmembrane region" description="Helical" evidence="7">
    <location>
        <begin position="516"/>
        <end position="535"/>
    </location>
</feature>
<dbReference type="GO" id="GO:0016020">
    <property type="term" value="C:membrane"/>
    <property type="evidence" value="ECO:0007669"/>
    <property type="project" value="UniProtKB-SubCell"/>
</dbReference>
<feature type="transmembrane region" description="Helical" evidence="7">
    <location>
        <begin position="393"/>
        <end position="413"/>
    </location>
</feature>
<comment type="subcellular location">
    <subcellularLocation>
        <location evidence="1">Membrane</location>
        <topology evidence="1">Multi-pass membrane protein</topology>
    </subcellularLocation>
</comment>
<feature type="transmembrane region" description="Helical" evidence="7">
    <location>
        <begin position="282"/>
        <end position="303"/>
    </location>
</feature>
<evidence type="ECO:0000256" key="6">
    <source>
        <dbReference type="SAM" id="MobiDB-lite"/>
    </source>
</evidence>
<feature type="transmembrane region" description="Helical" evidence="7">
    <location>
        <begin position="214"/>
        <end position="237"/>
    </location>
</feature>
<dbReference type="InterPro" id="IPR011701">
    <property type="entry name" value="MFS"/>
</dbReference>
<dbReference type="Proteomes" id="UP000298030">
    <property type="component" value="Unassembled WGS sequence"/>
</dbReference>
<evidence type="ECO:0000256" key="2">
    <source>
        <dbReference type="ARBA" id="ARBA00022448"/>
    </source>
</evidence>
<dbReference type="Gene3D" id="1.20.1250.20">
    <property type="entry name" value="MFS general substrate transporter like domains"/>
    <property type="match status" value="2"/>
</dbReference>
<feature type="transmembrane region" description="Helical" evidence="7">
    <location>
        <begin position="447"/>
        <end position="470"/>
    </location>
</feature>
<feature type="region of interest" description="Disordered" evidence="6">
    <location>
        <begin position="1"/>
        <end position="39"/>
    </location>
</feature>
<evidence type="ECO:0000256" key="1">
    <source>
        <dbReference type="ARBA" id="ARBA00004141"/>
    </source>
</evidence>
<keyword evidence="10" id="KW-1185">Reference proteome</keyword>
<evidence type="ECO:0000313" key="9">
    <source>
        <dbReference type="EMBL" id="TEB38748.1"/>
    </source>
</evidence>
<organism evidence="9 10">
    <name type="scientific">Coprinellus micaceus</name>
    <name type="common">Glistening ink-cap mushroom</name>
    <name type="synonym">Coprinus micaceus</name>
    <dbReference type="NCBI Taxonomy" id="71717"/>
    <lineage>
        <taxon>Eukaryota</taxon>
        <taxon>Fungi</taxon>
        <taxon>Dikarya</taxon>
        <taxon>Basidiomycota</taxon>
        <taxon>Agaricomycotina</taxon>
        <taxon>Agaricomycetes</taxon>
        <taxon>Agaricomycetidae</taxon>
        <taxon>Agaricales</taxon>
        <taxon>Agaricineae</taxon>
        <taxon>Psathyrellaceae</taxon>
        <taxon>Coprinellus</taxon>
    </lineage>
</organism>
<name>A0A4Y7TY47_COPMI</name>
<keyword evidence="5 7" id="KW-0472">Membrane</keyword>
<evidence type="ECO:0000256" key="5">
    <source>
        <dbReference type="ARBA" id="ARBA00023136"/>
    </source>
</evidence>
<dbReference type="STRING" id="71717.A0A4Y7TY47"/>
<dbReference type="InterPro" id="IPR036259">
    <property type="entry name" value="MFS_trans_sf"/>
</dbReference>
<keyword evidence="4 7" id="KW-1133">Transmembrane helix</keyword>
<evidence type="ECO:0000259" key="8">
    <source>
        <dbReference type="PROSITE" id="PS50850"/>
    </source>
</evidence>
<dbReference type="PANTHER" id="PTHR43791">
    <property type="entry name" value="PERMEASE-RELATED"/>
    <property type="match status" value="1"/>
</dbReference>
<dbReference type="OrthoDB" id="1935484at2759"/>
<feature type="compositionally biased region" description="Basic and acidic residues" evidence="6">
    <location>
        <begin position="9"/>
        <end position="18"/>
    </location>
</feature>
<dbReference type="InterPro" id="IPR020846">
    <property type="entry name" value="MFS_dom"/>
</dbReference>
<reference evidence="9 10" key="1">
    <citation type="journal article" date="2019" name="Nat. Ecol. Evol.">
        <title>Megaphylogeny resolves global patterns of mushroom evolution.</title>
        <authorList>
            <person name="Varga T."/>
            <person name="Krizsan K."/>
            <person name="Foldi C."/>
            <person name="Dima B."/>
            <person name="Sanchez-Garcia M."/>
            <person name="Sanchez-Ramirez S."/>
            <person name="Szollosi G.J."/>
            <person name="Szarkandi J.G."/>
            <person name="Papp V."/>
            <person name="Albert L."/>
            <person name="Andreopoulos W."/>
            <person name="Angelini C."/>
            <person name="Antonin V."/>
            <person name="Barry K.W."/>
            <person name="Bougher N.L."/>
            <person name="Buchanan P."/>
            <person name="Buyck B."/>
            <person name="Bense V."/>
            <person name="Catcheside P."/>
            <person name="Chovatia M."/>
            <person name="Cooper J."/>
            <person name="Damon W."/>
            <person name="Desjardin D."/>
            <person name="Finy P."/>
            <person name="Geml J."/>
            <person name="Haridas S."/>
            <person name="Hughes K."/>
            <person name="Justo A."/>
            <person name="Karasinski D."/>
            <person name="Kautmanova I."/>
            <person name="Kiss B."/>
            <person name="Kocsube S."/>
            <person name="Kotiranta H."/>
            <person name="LaButti K.M."/>
            <person name="Lechner B.E."/>
            <person name="Liimatainen K."/>
            <person name="Lipzen A."/>
            <person name="Lukacs Z."/>
            <person name="Mihaltcheva S."/>
            <person name="Morgado L.N."/>
            <person name="Niskanen T."/>
            <person name="Noordeloos M.E."/>
            <person name="Ohm R.A."/>
            <person name="Ortiz-Santana B."/>
            <person name="Ovrebo C."/>
            <person name="Racz N."/>
            <person name="Riley R."/>
            <person name="Savchenko A."/>
            <person name="Shiryaev A."/>
            <person name="Soop K."/>
            <person name="Spirin V."/>
            <person name="Szebenyi C."/>
            <person name="Tomsovsky M."/>
            <person name="Tulloss R.E."/>
            <person name="Uehling J."/>
            <person name="Grigoriev I.V."/>
            <person name="Vagvolgyi C."/>
            <person name="Papp T."/>
            <person name="Martin F.M."/>
            <person name="Miettinen O."/>
            <person name="Hibbett D.S."/>
            <person name="Nagy L.G."/>
        </authorList>
    </citation>
    <scope>NUCLEOTIDE SEQUENCE [LARGE SCALE GENOMIC DNA]</scope>
    <source>
        <strain evidence="9 10">FP101781</strain>
    </source>
</reference>
<keyword evidence="2" id="KW-0813">Transport</keyword>
<feature type="transmembrane region" description="Helical" evidence="7">
    <location>
        <begin position="420"/>
        <end position="441"/>
    </location>
</feature>
<dbReference type="AlphaFoldDB" id="A0A4Y7TY47"/>
<dbReference type="SUPFAM" id="SSF103473">
    <property type="entry name" value="MFS general substrate transporter"/>
    <property type="match status" value="1"/>
</dbReference>
<feature type="transmembrane region" description="Helical" evidence="7">
    <location>
        <begin position="482"/>
        <end position="501"/>
    </location>
</feature>
<evidence type="ECO:0000256" key="3">
    <source>
        <dbReference type="ARBA" id="ARBA00022692"/>
    </source>
</evidence>
<sequence length="575" mass="65643">MSTTLLSHGAEKPRRNDDTDASSFSGDEKGSKVSVTAVDAKVPPLGAPLDEQTGNPFTSIFKRKTKTELEAIATQPSVFDDPTSLEAYRPPPQYENTHRFNPLARWTWREENKIVRKMDLRIMVWAAIMFFSLDLDRSNISQANSDNFLKDLGLTTNDFNLGNTLFRLSFLIAELPSQLVSKRIGPDVWVPCQMVLWSVVSLSQFWLSGRTSFLVCRFLIGFCQGGFIPDIVLYLSYFYTKRELPIRMAYFWMSNYAADIISAFLGTGILKMRGVGGKEGWRYLFLLEGIFTLLIGIASFWLMPAGPTQTRGWFDEREETIMVNRVLRDDPTKSDMHNREGLSVRMIWDAAADWRMWPLYAVGLTHMMPVGPPQVYLTLSLRNLGFSTTETNLLTIPSVVVGATMLLFTAYISEKINSRVLATMILQVWALPLLIAMYTFSSQTSQWVYFAVVTLVTGFPYVHPIQVAWASRNSYGVGKRTVSASLYNMCVQTGAIVYANIYRKDDAPLYKRGNRVLIGIASMNIALYILIHFFYKYLNRRREKVWSSWSQKEREEYIATTKDTGNQRLDFRFAY</sequence>
<dbReference type="EMBL" id="QPFP01000002">
    <property type="protein sequence ID" value="TEB38748.1"/>
    <property type="molecule type" value="Genomic_DNA"/>
</dbReference>
<protein>
    <submittedName>
        <fullName evidence="9">MFS general substrate transporter</fullName>
    </submittedName>
</protein>
<dbReference type="PROSITE" id="PS50850">
    <property type="entry name" value="MFS"/>
    <property type="match status" value="1"/>
</dbReference>
<keyword evidence="3 7" id="KW-0812">Transmembrane</keyword>
<gene>
    <name evidence="9" type="ORF">FA13DRAFT_1655947</name>
</gene>
<dbReference type="Pfam" id="PF07690">
    <property type="entry name" value="MFS_1"/>
    <property type="match status" value="1"/>
</dbReference>
<proteinExistence type="predicted"/>
<evidence type="ECO:0000313" key="10">
    <source>
        <dbReference type="Proteomes" id="UP000298030"/>
    </source>
</evidence>